<proteinExistence type="predicted"/>
<dbReference type="AlphaFoldDB" id="A0A917Y5I1"/>
<accession>A0A917Y5I1</accession>
<organism evidence="2 3">
    <name type="scientific">Streptomyces albiflavescens</name>
    <dbReference type="NCBI Taxonomy" id="1623582"/>
    <lineage>
        <taxon>Bacteria</taxon>
        <taxon>Bacillati</taxon>
        <taxon>Actinomycetota</taxon>
        <taxon>Actinomycetes</taxon>
        <taxon>Kitasatosporales</taxon>
        <taxon>Streptomycetaceae</taxon>
        <taxon>Streptomyces</taxon>
    </lineage>
</organism>
<evidence type="ECO:0000313" key="3">
    <source>
        <dbReference type="Proteomes" id="UP000600365"/>
    </source>
</evidence>
<reference evidence="2 3" key="1">
    <citation type="journal article" date="2014" name="Int. J. Syst. Evol. Microbiol.">
        <title>Complete genome sequence of Corynebacterium casei LMG S-19264T (=DSM 44701T), isolated from a smear-ripened cheese.</title>
        <authorList>
            <consortium name="US DOE Joint Genome Institute (JGI-PGF)"/>
            <person name="Walter F."/>
            <person name="Albersmeier A."/>
            <person name="Kalinowski J."/>
            <person name="Ruckert C."/>
        </authorList>
    </citation>
    <scope>NUCLEOTIDE SEQUENCE [LARGE SCALE GENOMIC DNA]</scope>
    <source>
        <strain evidence="2 3">CGMCC 4.7111</strain>
    </source>
</reference>
<name>A0A917Y5I1_9ACTN</name>
<dbReference type="EMBL" id="BMMM01000006">
    <property type="protein sequence ID" value="GGN67422.1"/>
    <property type="molecule type" value="Genomic_DNA"/>
</dbReference>
<dbReference type="Proteomes" id="UP000600365">
    <property type="component" value="Unassembled WGS sequence"/>
</dbReference>
<comment type="caution">
    <text evidence="2">The sequence shown here is derived from an EMBL/GenBank/DDBJ whole genome shotgun (WGS) entry which is preliminary data.</text>
</comment>
<protein>
    <submittedName>
        <fullName evidence="2">Uncharacterized protein</fullName>
    </submittedName>
</protein>
<evidence type="ECO:0000256" key="1">
    <source>
        <dbReference type="SAM" id="MobiDB-lite"/>
    </source>
</evidence>
<evidence type="ECO:0000313" key="2">
    <source>
        <dbReference type="EMBL" id="GGN67422.1"/>
    </source>
</evidence>
<keyword evidence="3" id="KW-1185">Reference proteome</keyword>
<gene>
    <name evidence="2" type="ORF">GCM10011579_039940</name>
</gene>
<feature type="region of interest" description="Disordered" evidence="1">
    <location>
        <begin position="1"/>
        <end position="95"/>
    </location>
</feature>
<sequence length="95" mass="9682">MRQRREQGAHAGASDGDLGPPGILHLGDPQNPVPHPPILPASGTGDIAFPQRASPKRSPRLRLTARGGAAEQGFGPSAPACPVPGGSVPSPPYRP</sequence>